<dbReference type="Proteomes" id="UP001299265">
    <property type="component" value="Unassembled WGS sequence"/>
</dbReference>
<keyword evidence="2" id="KW-0805">Transcription regulation</keyword>
<dbReference type="PIRSF" id="PIRSF019455">
    <property type="entry name" value="CopR_AtkY"/>
    <property type="match status" value="1"/>
</dbReference>
<dbReference type="GO" id="GO:0003677">
    <property type="term" value="F:DNA binding"/>
    <property type="evidence" value="ECO:0007669"/>
    <property type="project" value="UniProtKB-KW"/>
</dbReference>
<reference evidence="5 6" key="1">
    <citation type="submission" date="2021-11" db="EMBL/GenBank/DDBJ databases">
        <title>Lacrimispora sp. nov. NSJ-141 isolated from human feces.</title>
        <authorList>
            <person name="Abdugheni R."/>
        </authorList>
    </citation>
    <scope>NUCLEOTIDE SEQUENCE [LARGE SCALE GENOMIC DNA]</scope>
    <source>
        <strain evidence="5 6">NSJ-141</strain>
    </source>
</reference>
<dbReference type="EMBL" id="JAJNOR010000004">
    <property type="protein sequence ID" value="MCD2492638.1"/>
    <property type="molecule type" value="Genomic_DNA"/>
</dbReference>
<dbReference type="InterPro" id="IPR036390">
    <property type="entry name" value="WH_DNA-bd_sf"/>
</dbReference>
<keyword evidence="3" id="KW-0238">DNA-binding</keyword>
<evidence type="ECO:0000313" key="6">
    <source>
        <dbReference type="Proteomes" id="UP001299265"/>
    </source>
</evidence>
<dbReference type="Pfam" id="PF03965">
    <property type="entry name" value="Penicillinase_R"/>
    <property type="match status" value="1"/>
</dbReference>
<comment type="caution">
    <text evidence="5">The sequence shown here is derived from an EMBL/GenBank/DDBJ whole genome shotgun (WGS) entry which is preliminary data.</text>
</comment>
<keyword evidence="4" id="KW-0804">Transcription</keyword>
<evidence type="ECO:0000256" key="2">
    <source>
        <dbReference type="ARBA" id="ARBA00023015"/>
    </source>
</evidence>
<comment type="similarity">
    <text evidence="1">Belongs to the BlaI transcriptional regulatory family.</text>
</comment>
<dbReference type="InterPro" id="IPR005650">
    <property type="entry name" value="BlaI_family"/>
</dbReference>
<evidence type="ECO:0000256" key="1">
    <source>
        <dbReference type="ARBA" id="ARBA00011046"/>
    </source>
</evidence>
<keyword evidence="6" id="KW-1185">Reference proteome</keyword>
<proteinExistence type="inferred from homology"/>
<protein>
    <submittedName>
        <fullName evidence="5">BlaI/MecI/CopY family transcriptional regulator</fullName>
    </submittedName>
</protein>
<dbReference type="AlphaFoldDB" id="A0AAP2RKT8"/>
<dbReference type="InterPro" id="IPR036388">
    <property type="entry name" value="WH-like_DNA-bd_sf"/>
</dbReference>
<accession>A0AAP2RKT8</accession>
<name>A0AAP2RKT8_9FIRM</name>
<evidence type="ECO:0000256" key="3">
    <source>
        <dbReference type="ARBA" id="ARBA00023125"/>
    </source>
</evidence>
<organism evidence="5 6">
    <name type="scientific">Lientehia hominis</name>
    <dbReference type="NCBI Taxonomy" id="2897778"/>
    <lineage>
        <taxon>Bacteria</taxon>
        <taxon>Bacillati</taxon>
        <taxon>Bacillota</taxon>
        <taxon>Clostridia</taxon>
        <taxon>Lachnospirales</taxon>
        <taxon>Lachnospiraceae</taxon>
        <taxon>Lientehia</taxon>
    </lineage>
</organism>
<dbReference type="GO" id="GO:0045892">
    <property type="term" value="P:negative regulation of DNA-templated transcription"/>
    <property type="evidence" value="ECO:0007669"/>
    <property type="project" value="InterPro"/>
</dbReference>
<dbReference type="SUPFAM" id="SSF46785">
    <property type="entry name" value="Winged helix' DNA-binding domain"/>
    <property type="match status" value="1"/>
</dbReference>
<evidence type="ECO:0000256" key="4">
    <source>
        <dbReference type="ARBA" id="ARBA00023163"/>
    </source>
</evidence>
<sequence length="128" mass="14708">MNFNELSDAELIIMKIIWDAGRPVQAPEVTKAAAERYGREWARTTVSTYLKILVQKGYLEMTRTGGKTYIYTPLVEEGVYQKQVMNKFSNFWGKGFLKNFVTSLHDEALTDEDIQELKDFLNGVDDSE</sequence>
<gene>
    <name evidence="5" type="ORF">LQE92_08355</name>
</gene>
<dbReference type="Gene3D" id="1.10.10.10">
    <property type="entry name" value="Winged helix-like DNA-binding domain superfamily/Winged helix DNA-binding domain"/>
    <property type="match status" value="1"/>
</dbReference>
<dbReference type="RefSeq" id="WP_231062519.1">
    <property type="nucleotide sequence ID" value="NZ_JAJNOR010000004.1"/>
</dbReference>
<evidence type="ECO:0000313" key="5">
    <source>
        <dbReference type="EMBL" id="MCD2492638.1"/>
    </source>
</evidence>